<reference evidence="2 3" key="1">
    <citation type="submission" date="2020-08" db="EMBL/GenBank/DDBJ databases">
        <title>Genomic Encyclopedia of Type Strains, Phase IV (KMG-V): Genome sequencing to study the core and pangenomes of soil and plant-associated prokaryotes.</title>
        <authorList>
            <person name="Whitman W."/>
        </authorList>
    </citation>
    <scope>NUCLEOTIDE SEQUENCE [LARGE SCALE GENOMIC DNA]</scope>
    <source>
        <strain evidence="2 3">X5P3</strain>
    </source>
</reference>
<comment type="caution">
    <text evidence="2">The sequence shown here is derived from an EMBL/GenBank/DDBJ whole genome shotgun (WGS) entry which is preliminary data.</text>
</comment>
<organism evidence="2 3">
    <name type="scientific">Granulicella mallensis</name>
    <dbReference type="NCBI Taxonomy" id="940614"/>
    <lineage>
        <taxon>Bacteria</taxon>
        <taxon>Pseudomonadati</taxon>
        <taxon>Acidobacteriota</taxon>
        <taxon>Terriglobia</taxon>
        <taxon>Terriglobales</taxon>
        <taxon>Acidobacteriaceae</taxon>
        <taxon>Granulicella</taxon>
    </lineage>
</organism>
<protein>
    <submittedName>
        <fullName evidence="2">Uncharacterized protein</fullName>
    </submittedName>
</protein>
<evidence type="ECO:0000256" key="1">
    <source>
        <dbReference type="SAM" id="SignalP"/>
    </source>
</evidence>
<name>A0A7W8E7I7_9BACT</name>
<sequence>MRIFLVILCCLFATRAVQAQDNSSIRALFVEDQRDRGLPYADDAVHMLPKAEADKLPDHSQDFGLRDVGRLKQVKTLLENGSLQTAHDFRYAAILFQHGQQSDDYLMAHVLAIRAVGLGDLSSQNLATLTLDRYLQSIGRGQIFGSQYLTESYA</sequence>
<dbReference type="Proteomes" id="UP000584867">
    <property type="component" value="Unassembled WGS sequence"/>
</dbReference>
<feature type="chain" id="PRO_5031446002" evidence="1">
    <location>
        <begin position="20"/>
        <end position="154"/>
    </location>
</feature>
<dbReference type="EMBL" id="JACHIO010000001">
    <property type="protein sequence ID" value="MBB5061711.1"/>
    <property type="molecule type" value="Genomic_DNA"/>
</dbReference>
<keyword evidence="1" id="KW-0732">Signal</keyword>
<accession>A0A7W8E7I7</accession>
<dbReference type="AlphaFoldDB" id="A0A7W8E7I7"/>
<proteinExistence type="predicted"/>
<dbReference type="RefSeq" id="WP_184252268.1">
    <property type="nucleotide sequence ID" value="NZ_JACHIO010000001.1"/>
</dbReference>
<gene>
    <name evidence="2" type="ORF">HDF15_000036</name>
</gene>
<feature type="signal peptide" evidence="1">
    <location>
        <begin position="1"/>
        <end position="19"/>
    </location>
</feature>
<evidence type="ECO:0000313" key="2">
    <source>
        <dbReference type="EMBL" id="MBB5061711.1"/>
    </source>
</evidence>
<evidence type="ECO:0000313" key="3">
    <source>
        <dbReference type="Proteomes" id="UP000584867"/>
    </source>
</evidence>